<dbReference type="InterPro" id="IPR008949">
    <property type="entry name" value="Isoprenoid_synthase_dom_sf"/>
</dbReference>
<organism evidence="7 8">
    <name type="scientific">Schaalia radingae</name>
    <dbReference type="NCBI Taxonomy" id="131110"/>
    <lineage>
        <taxon>Bacteria</taxon>
        <taxon>Bacillati</taxon>
        <taxon>Actinomycetota</taxon>
        <taxon>Actinomycetes</taxon>
        <taxon>Actinomycetales</taxon>
        <taxon>Actinomycetaceae</taxon>
        <taxon>Schaalia</taxon>
    </lineage>
</organism>
<dbReference type="Pfam" id="PF00348">
    <property type="entry name" value="polyprenyl_synt"/>
    <property type="match status" value="1"/>
</dbReference>
<dbReference type="CDD" id="cd00685">
    <property type="entry name" value="Trans_IPPS_HT"/>
    <property type="match status" value="1"/>
</dbReference>
<evidence type="ECO:0000256" key="1">
    <source>
        <dbReference type="ARBA" id="ARBA00001946"/>
    </source>
</evidence>
<evidence type="ECO:0000256" key="5">
    <source>
        <dbReference type="ARBA" id="ARBA00022842"/>
    </source>
</evidence>
<dbReference type="SFLD" id="SFLDS00005">
    <property type="entry name" value="Isoprenoid_Synthase_Type_I"/>
    <property type="match status" value="1"/>
</dbReference>
<keyword evidence="3 6" id="KW-0808">Transferase</keyword>
<protein>
    <submittedName>
        <fullName evidence="7">Heptaprenyl diphosphate synthase</fullName>
    </submittedName>
</protein>
<evidence type="ECO:0000256" key="4">
    <source>
        <dbReference type="ARBA" id="ARBA00022723"/>
    </source>
</evidence>
<dbReference type="InterPro" id="IPR033749">
    <property type="entry name" value="Polyprenyl_synt_CS"/>
</dbReference>
<gene>
    <name evidence="7" type="ORF">SAMN04489714_1657</name>
</gene>
<dbReference type="SFLD" id="SFLDG01017">
    <property type="entry name" value="Polyprenyl_Transferase_Like"/>
    <property type="match status" value="1"/>
</dbReference>
<evidence type="ECO:0000313" key="7">
    <source>
        <dbReference type="EMBL" id="SDU01895.1"/>
    </source>
</evidence>
<evidence type="ECO:0000313" key="8">
    <source>
        <dbReference type="Proteomes" id="UP000198976"/>
    </source>
</evidence>
<evidence type="ECO:0000256" key="6">
    <source>
        <dbReference type="RuleBase" id="RU004466"/>
    </source>
</evidence>
<dbReference type="EMBL" id="LT629792">
    <property type="protein sequence ID" value="SDU01895.1"/>
    <property type="molecule type" value="Genomic_DNA"/>
</dbReference>
<name>A0ABY0V9W6_9ACTO</name>
<dbReference type="Gene3D" id="1.10.600.10">
    <property type="entry name" value="Farnesyl Diphosphate Synthase"/>
    <property type="match status" value="1"/>
</dbReference>
<dbReference type="RefSeq" id="WP_257590299.1">
    <property type="nucleotide sequence ID" value="NZ_LT629792.1"/>
</dbReference>
<dbReference type="SUPFAM" id="SSF48576">
    <property type="entry name" value="Terpenoid synthases"/>
    <property type="match status" value="1"/>
</dbReference>
<dbReference type="Proteomes" id="UP000198976">
    <property type="component" value="Chromosome I"/>
</dbReference>
<proteinExistence type="inferred from homology"/>
<reference evidence="7 8" key="1">
    <citation type="submission" date="2016-10" db="EMBL/GenBank/DDBJ databases">
        <authorList>
            <person name="Varghese N."/>
            <person name="Submissions S."/>
        </authorList>
    </citation>
    <scope>NUCLEOTIDE SEQUENCE [LARGE SCALE GENOMIC DNA]</scope>
    <source>
        <strain evidence="7 8">DSM 9169</strain>
    </source>
</reference>
<dbReference type="PANTHER" id="PTHR12001:SF69">
    <property type="entry name" value="ALL TRANS-POLYPRENYL-DIPHOSPHATE SYNTHASE PDSS1"/>
    <property type="match status" value="1"/>
</dbReference>
<comment type="cofactor">
    <cofactor evidence="1">
        <name>Mg(2+)</name>
        <dbReference type="ChEBI" id="CHEBI:18420"/>
    </cofactor>
</comment>
<dbReference type="PROSITE" id="PS00444">
    <property type="entry name" value="POLYPRENYL_SYNTHASE_2"/>
    <property type="match status" value="1"/>
</dbReference>
<comment type="similarity">
    <text evidence="2 6">Belongs to the FPP/GGPP synthase family.</text>
</comment>
<accession>A0ABY0V9W6</accession>
<evidence type="ECO:0000256" key="2">
    <source>
        <dbReference type="ARBA" id="ARBA00006706"/>
    </source>
</evidence>
<keyword evidence="8" id="KW-1185">Reference proteome</keyword>
<dbReference type="PANTHER" id="PTHR12001">
    <property type="entry name" value="GERANYLGERANYL PYROPHOSPHATE SYNTHASE"/>
    <property type="match status" value="1"/>
</dbReference>
<evidence type="ECO:0000256" key="3">
    <source>
        <dbReference type="ARBA" id="ARBA00022679"/>
    </source>
</evidence>
<keyword evidence="5" id="KW-0460">Magnesium</keyword>
<dbReference type="InterPro" id="IPR000092">
    <property type="entry name" value="Polyprenyl_synt"/>
</dbReference>
<keyword evidence="4" id="KW-0479">Metal-binding</keyword>
<sequence length="341" mass="36450">MTAVNSYSVLDLDVPALEARITPALESVEELLNDAVRGGRDLVEELTRHLSVAGGKRIRPALTLVCAQLGDPERATSERVISAATAMELTHLASLYHDDVMDSAPTRRGVTSAQHMWGNNRAILAGDVLFARASRLIASLGPESVAHHSDTFERLCMGQLNETFGPPEDADPVEFYLQVLADKTGSLLSASAFFGAFHGGAGREVADLVATYGEKVGVAFQIADDVLDLASTGETSGKTPGTDLREGVDTLPVLLLRRHVAHNGDDAAGQEILDAIDGDLSSDGVLADVVDKLRHHQVLQETRDLAEKWCDDAVAVLDALDDSEPKQALTAFAHLMVNRLS</sequence>